<dbReference type="AlphaFoldDB" id="A0A809RAB1"/>
<name>A0A809RAB1_9BACT</name>
<protein>
    <submittedName>
        <fullName evidence="3">Beta-lactamase</fullName>
    </submittedName>
</protein>
<feature type="signal peptide" evidence="1">
    <location>
        <begin position="1"/>
        <end position="21"/>
    </location>
</feature>
<dbReference type="Pfam" id="PF00144">
    <property type="entry name" value="Beta-lactamase"/>
    <property type="match status" value="1"/>
</dbReference>
<dbReference type="GO" id="GO:0019216">
    <property type="term" value="P:regulation of lipid metabolic process"/>
    <property type="evidence" value="ECO:0007669"/>
    <property type="project" value="TreeGrafter"/>
</dbReference>
<dbReference type="EMBL" id="AP021858">
    <property type="protein sequence ID" value="BBO24420.1"/>
    <property type="molecule type" value="Genomic_DNA"/>
</dbReference>
<dbReference type="GO" id="GO:0006508">
    <property type="term" value="P:proteolysis"/>
    <property type="evidence" value="ECO:0007669"/>
    <property type="project" value="TreeGrafter"/>
</dbReference>
<sequence>MVRLALILLGSSLAVALYAQSATPQDLSGKIDALVTSVMSEERIPGVSVAVLKNDRIIHSAGYGLADIENNVPVTPRTVFRLASISKALTGVLAGRLFERGVLDLDRPIREYVQEWPEKHPPLTCRQLLGHLGGIRHYKGDEVNSTKFYPDLSSSLAIFKDDPLIAAPGERYSYTTYGFTLLGRALEVAAGKSFRELIREEVLAPAGMASTYIDEVAMIVQGRAQGYRRNPLGGISNSALADTSYKLPGGGLCGTAEDLVRLASALLSGRILKPETRELLWTPQSTSDGKKTSYGLGWVVGEVSNRRAVMHSGGQQRVSTFLLIVPEASLAVAVMTNLEGAGAGRIARSIAPELMENSSVVTVGRGSLCVPAAFEHHQSGLNAPCR</sequence>
<accession>A0A809RAB1</accession>
<dbReference type="KEGG" id="npy:NPRO_20150"/>
<feature type="domain" description="Beta-lactamase-related" evidence="2">
    <location>
        <begin position="31"/>
        <end position="342"/>
    </location>
</feature>
<dbReference type="InterPro" id="IPR001466">
    <property type="entry name" value="Beta-lactam-related"/>
</dbReference>
<dbReference type="Proteomes" id="UP000662873">
    <property type="component" value="Chromosome"/>
</dbReference>
<evidence type="ECO:0000259" key="2">
    <source>
        <dbReference type="Pfam" id="PF00144"/>
    </source>
</evidence>
<dbReference type="GO" id="GO:0008233">
    <property type="term" value="F:peptidase activity"/>
    <property type="evidence" value="ECO:0007669"/>
    <property type="project" value="TreeGrafter"/>
</dbReference>
<keyword evidence="1" id="KW-0732">Signal</keyword>
<dbReference type="SUPFAM" id="SSF56601">
    <property type="entry name" value="beta-lactamase/transpeptidase-like"/>
    <property type="match status" value="1"/>
</dbReference>
<dbReference type="PANTHER" id="PTHR46520">
    <property type="entry name" value="SERINE BETA-LACTAMASE-LIKE PROTEIN LACTB, MITOCHONDRIAL"/>
    <property type="match status" value="1"/>
</dbReference>
<dbReference type="InterPro" id="IPR052794">
    <property type="entry name" value="Mito_Ser_Protease_LACTB"/>
</dbReference>
<evidence type="ECO:0000313" key="4">
    <source>
        <dbReference type="Proteomes" id="UP000662873"/>
    </source>
</evidence>
<evidence type="ECO:0000313" key="3">
    <source>
        <dbReference type="EMBL" id="BBO24420.1"/>
    </source>
</evidence>
<evidence type="ECO:0000256" key="1">
    <source>
        <dbReference type="SAM" id="SignalP"/>
    </source>
</evidence>
<dbReference type="PANTHER" id="PTHR46520:SF1">
    <property type="entry name" value="SERINE BETA-LACTAMASE-LIKE PROTEIN LACTB, MITOCHONDRIAL"/>
    <property type="match status" value="1"/>
</dbReference>
<dbReference type="InterPro" id="IPR012338">
    <property type="entry name" value="Beta-lactam/transpept-like"/>
</dbReference>
<gene>
    <name evidence="3" type="ORF">NPRO_20150</name>
</gene>
<dbReference type="Gene3D" id="3.40.710.10">
    <property type="entry name" value="DD-peptidase/beta-lactamase superfamily"/>
    <property type="match status" value="1"/>
</dbReference>
<organism evidence="3 4">
    <name type="scientific">Candidatus Nitrosymbiomonas proteolyticus</name>
    <dbReference type="NCBI Taxonomy" id="2608984"/>
    <lineage>
        <taxon>Bacteria</taxon>
        <taxon>Bacillati</taxon>
        <taxon>Armatimonadota</taxon>
        <taxon>Armatimonadota incertae sedis</taxon>
        <taxon>Candidatus Nitrosymbiomonas</taxon>
    </lineage>
</organism>
<feature type="chain" id="PRO_5035152783" evidence="1">
    <location>
        <begin position="22"/>
        <end position="386"/>
    </location>
</feature>
<reference evidence="3" key="1">
    <citation type="journal article" name="DNA Res.">
        <title>The physiological potential of anammox bacteria as revealed by their core genome structure.</title>
        <authorList>
            <person name="Okubo T."/>
            <person name="Toyoda A."/>
            <person name="Fukuhara K."/>
            <person name="Uchiyama I."/>
            <person name="Harigaya Y."/>
            <person name="Kuroiwa M."/>
            <person name="Suzuki T."/>
            <person name="Murakami Y."/>
            <person name="Suwa Y."/>
            <person name="Takami H."/>
        </authorList>
    </citation>
    <scope>NUCLEOTIDE SEQUENCE</scope>
    <source>
        <strain evidence="3">317325-2</strain>
    </source>
</reference>
<proteinExistence type="predicted"/>